<dbReference type="InterPro" id="IPR006186">
    <property type="entry name" value="Ser/Thr-sp_prot-phosphatase"/>
</dbReference>
<name>A0AB35YQD0_9FLAO</name>
<gene>
    <name evidence="3" type="ORF">VZD24_04110</name>
    <name evidence="2" type="ORF">VZD85_04000</name>
</gene>
<evidence type="ECO:0000313" key="2">
    <source>
        <dbReference type="EMBL" id="MEM0517505.1"/>
    </source>
</evidence>
<feature type="domain" description="Calcineurin-like phosphoesterase" evidence="1">
    <location>
        <begin position="1"/>
        <end position="193"/>
    </location>
</feature>
<dbReference type="Gene3D" id="3.60.21.10">
    <property type="match status" value="1"/>
</dbReference>
<protein>
    <submittedName>
        <fullName evidence="2">Metallophosphoesterase family protein</fullName>
        <ecNumber evidence="2">3.1.-.-</ecNumber>
    </submittedName>
</protein>
<keyword evidence="5" id="KW-1185">Reference proteome</keyword>
<dbReference type="SUPFAM" id="SSF56300">
    <property type="entry name" value="Metallo-dependent phosphatases"/>
    <property type="match status" value="1"/>
</dbReference>
<dbReference type="EMBL" id="JBANCF010000002">
    <property type="protein sequence ID" value="MEM0572689.1"/>
    <property type="molecule type" value="Genomic_DNA"/>
</dbReference>
<proteinExistence type="predicted"/>
<dbReference type="InterPro" id="IPR029052">
    <property type="entry name" value="Metallo-depent_PP-like"/>
</dbReference>
<dbReference type="InterPro" id="IPR050126">
    <property type="entry name" value="Ap4A_hydrolase"/>
</dbReference>
<dbReference type="CDD" id="cd00144">
    <property type="entry name" value="MPP_PPP_family"/>
    <property type="match status" value="1"/>
</dbReference>
<dbReference type="InterPro" id="IPR004843">
    <property type="entry name" value="Calcineurin-like_PHP"/>
</dbReference>
<dbReference type="EC" id="3.1.-.-" evidence="2"/>
<evidence type="ECO:0000313" key="3">
    <source>
        <dbReference type="EMBL" id="MEM0572689.1"/>
    </source>
</evidence>
<accession>A0AB35YQD0</accession>
<evidence type="ECO:0000313" key="5">
    <source>
        <dbReference type="Proteomes" id="UP001390963"/>
    </source>
</evidence>
<evidence type="ECO:0000313" key="4">
    <source>
        <dbReference type="Proteomes" id="UP001388259"/>
    </source>
</evidence>
<dbReference type="GO" id="GO:0016791">
    <property type="term" value="F:phosphatase activity"/>
    <property type="evidence" value="ECO:0007669"/>
    <property type="project" value="TreeGrafter"/>
</dbReference>
<evidence type="ECO:0000259" key="1">
    <source>
        <dbReference type="Pfam" id="PF00149"/>
    </source>
</evidence>
<sequence length="241" mass="28014">MKTVVIGDIHGGFRALKQLIERANLPSDTKYIFVGDYVDGWSQSAEVISYLIDFSQKYDCIFLRGNHDELLLNYLRTGDDNPMWLSQGGQSSVNSYSELSKTKKNIHLRFLENLQNYYIDSENRLFLHAGFTNQHGPQNEYYPNMVYWDRTLWEMVCAMDSSISENDDKYPKRLKLFKEIFIGHTPTIRVGYDKPANFANVWNVDTGAAFRGKLSMLDVDSKEIWQSEPVFKLYPNEFGRN</sequence>
<dbReference type="RefSeq" id="WP_279449651.1">
    <property type="nucleotide sequence ID" value="NZ_JAZBJM010000002.1"/>
</dbReference>
<dbReference type="PANTHER" id="PTHR42850">
    <property type="entry name" value="METALLOPHOSPHOESTERASE"/>
    <property type="match status" value="1"/>
</dbReference>
<dbReference type="Proteomes" id="UP001388259">
    <property type="component" value="Unassembled WGS sequence"/>
</dbReference>
<comment type="caution">
    <text evidence="2">The sequence shown here is derived from an EMBL/GenBank/DDBJ whole genome shotgun (WGS) entry which is preliminary data.</text>
</comment>
<dbReference type="GO" id="GO:0110154">
    <property type="term" value="P:RNA decapping"/>
    <property type="evidence" value="ECO:0007669"/>
    <property type="project" value="TreeGrafter"/>
</dbReference>
<dbReference type="EMBL" id="JAZBJM010000002">
    <property type="protein sequence ID" value="MEM0517505.1"/>
    <property type="molecule type" value="Genomic_DNA"/>
</dbReference>
<keyword evidence="2" id="KW-0378">Hydrolase</keyword>
<organism evidence="2 4">
    <name type="scientific">Aequorivita flava</name>
    <dbReference type="NCBI Taxonomy" id="3114371"/>
    <lineage>
        <taxon>Bacteria</taxon>
        <taxon>Pseudomonadati</taxon>
        <taxon>Bacteroidota</taxon>
        <taxon>Flavobacteriia</taxon>
        <taxon>Flavobacteriales</taxon>
        <taxon>Flavobacteriaceae</taxon>
        <taxon>Aequorivita</taxon>
    </lineage>
</organism>
<dbReference type="PANTHER" id="PTHR42850:SF4">
    <property type="entry name" value="ZINC-DEPENDENT ENDOPOLYPHOSPHATASE"/>
    <property type="match status" value="1"/>
</dbReference>
<dbReference type="GO" id="GO:0005737">
    <property type="term" value="C:cytoplasm"/>
    <property type="evidence" value="ECO:0007669"/>
    <property type="project" value="TreeGrafter"/>
</dbReference>
<dbReference type="GO" id="GO:0008803">
    <property type="term" value="F:bis(5'-nucleosyl)-tetraphosphatase (symmetrical) activity"/>
    <property type="evidence" value="ECO:0007669"/>
    <property type="project" value="TreeGrafter"/>
</dbReference>
<dbReference type="Pfam" id="PF00149">
    <property type="entry name" value="Metallophos"/>
    <property type="match status" value="1"/>
</dbReference>
<reference evidence="2 5" key="1">
    <citation type="submission" date="2024-01" db="EMBL/GenBank/DDBJ databases">
        <title>Aequorivita flavus sp. nov., isolated from deep-sea sediment.</title>
        <authorList>
            <person name="Chen X."/>
        </authorList>
    </citation>
    <scope>NUCLEOTIDE SEQUENCE</scope>
    <source>
        <strain evidence="2">MCCC 1A16923</strain>
        <strain evidence="3 5">MCCC 1A16935</strain>
    </source>
</reference>
<dbReference type="PRINTS" id="PR00114">
    <property type="entry name" value="STPHPHTASE"/>
</dbReference>
<dbReference type="Proteomes" id="UP001390963">
    <property type="component" value="Unassembled WGS sequence"/>
</dbReference>
<dbReference type="AlphaFoldDB" id="A0AB35YQD0"/>